<dbReference type="RefSeq" id="WP_127764266.1">
    <property type="nucleotide sequence ID" value="NZ_SADE01000001.1"/>
</dbReference>
<keyword evidence="3" id="KW-1185">Reference proteome</keyword>
<organism evidence="2 3">
    <name type="scientific">Hwanghaeella grinnelliae</name>
    <dbReference type="NCBI Taxonomy" id="2500179"/>
    <lineage>
        <taxon>Bacteria</taxon>
        <taxon>Pseudomonadati</taxon>
        <taxon>Pseudomonadota</taxon>
        <taxon>Alphaproteobacteria</taxon>
        <taxon>Rhodospirillales</taxon>
        <taxon>Rhodospirillaceae</taxon>
        <taxon>Hwanghaeella</taxon>
    </lineage>
</organism>
<sequence>MKTIKFAAVPAMVLVLAGCSSSFGYFHDRTKPPETVRSDYLECGRIAFVQKSNVHMPLKPNQAAVSDSSTSAATATPPTNNAAAGFATGFASGFAEGWNEAERKKQNMIKCMALRGYAMYHAGGSTNSEFQALPREKKMDRRVELGGLENPVGEFVAYPPEWDLGAE</sequence>
<dbReference type="EMBL" id="SADE01000001">
    <property type="protein sequence ID" value="RVU38895.1"/>
    <property type="molecule type" value="Genomic_DNA"/>
</dbReference>
<comment type="caution">
    <text evidence="2">The sequence shown here is derived from an EMBL/GenBank/DDBJ whole genome shotgun (WGS) entry which is preliminary data.</text>
</comment>
<evidence type="ECO:0000313" key="2">
    <source>
        <dbReference type="EMBL" id="RVU38895.1"/>
    </source>
</evidence>
<feature type="chain" id="PRO_5018596464" description="Lipoprotein" evidence="1">
    <location>
        <begin position="23"/>
        <end position="167"/>
    </location>
</feature>
<evidence type="ECO:0000313" key="3">
    <source>
        <dbReference type="Proteomes" id="UP000287447"/>
    </source>
</evidence>
<name>A0A3S2Z9Y6_9PROT</name>
<dbReference type="Proteomes" id="UP000287447">
    <property type="component" value="Unassembled WGS sequence"/>
</dbReference>
<reference evidence="3" key="1">
    <citation type="submission" date="2019-01" db="EMBL/GenBank/DDBJ databases">
        <title>Gri0909 isolated from a small marine red alga.</title>
        <authorList>
            <person name="Kim J."/>
            <person name="Jeong S.E."/>
            <person name="Jeon C.O."/>
        </authorList>
    </citation>
    <scope>NUCLEOTIDE SEQUENCE [LARGE SCALE GENOMIC DNA]</scope>
    <source>
        <strain evidence="3">Gri0909</strain>
    </source>
</reference>
<gene>
    <name evidence="2" type="ORF">EOI86_06410</name>
</gene>
<keyword evidence="1" id="KW-0732">Signal</keyword>
<evidence type="ECO:0000256" key="1">
    <source>
        <dbReference type="SAM" id="SignalP"/>
    </source>
</evidence>
<feature type="signal peptide" evidence="1">
    <location>
        <begin position="1"/>
        <end position="22"/>
    </location>
</feature>
<evidence type="ECO:0008006" key="4">
    <source>
        <dbReference type="Google" id="ProtNLM"/>
    </source>
</evidence>
<protein>
    <recommendedName>
        <fullName evidence="4">Lipoprotein</fullName>
    </recommendedName>
</protein>
<dbReference type="AlphaFoldDB" id="A0A3S2Z9Y6"/>
<dbReference type="PROSITE" id="PS51257">
    <property type="entry name" value="PROKAR_LIPOPROTEIN"/>
    <property type="match status" value="1"/>
</dbReference>
<proteinExistence type="predicted"/>
<accession>A0A3S2Z9Y6</accession>